<evidence type="ECO:0000313" key="2">
    <source>
        <dbReference type="EMBL" id="NVO22106.1"/>
    </source>
</evidence>
<feature type="compositionally biased region" description="Low complexity" evidence="1">
    <location>
        <begin position="246"/>
        <end position="257"/>
    </location>
</feature>
<reference evidence="2 3" key="1">
    <citation type="submission" date="2020-04" db="EMBL/GenBank/DDBJ databases">
        <title>Donghicola sp., a member of the Rhodobacteraceae family isolated from mangrove forest in Thailand.</title>
        <authorList>
            <person name="Charoenyingcharoen P."/>
            <person name="Yukphan P."/>
        </authorList>
    </citation>
    <scope>NUCLEOTIDE SEQUENCE [LARGE SCALE GENOMIC DNA]</scope>
    <source>
        <strain evidence="2 3">B5-SW-15</strain>
    </source>
</reference>
<evidence type="ECO:0000313" key="3">
    <source>
        <dbReference type="Proteomes" id="UP000592216"/>
    </source>
</evidence>
<feature type="compositionally biased region" description="Acidic residues" evidence="1">
    <location>
        <begin position="726"/>
        <end position="735"/>
    </location>
</feature>
<feature type="compositionally biased region" description="Pro residues" evidence="1">
    <location>
        <begin position="97"/>
        <end position="109"/>
    </location>
</feature>
<feature type="region of interest" description="Disordered" evidence="1">
    <location>
        <begin position="1212"/>
        <end position="1271"/>
    </location>
</feature>
<feature type="compositionally biased region" description="Acidic residues" evidence="1">
    <location>
        <begin position="1046"/>
        <end position="1055"/>
    </location>
</feature>
<feature type="region of interest" description="Disordered" evidence="1">
    <location>
        <begin position="1"/>
        <end position="35"/>
    </location>
</feature>
<dbReference type="Proteomes" id="UP000592216">
    <property type="component" value="Unassembled WGS sequence"/>
</dbReference>
<feature type="compositionally biased region" description="Acidic residues" evidence="1">
    <location>
        <begin position="1020"/>
        <end position="1039"/>
    </location>
</feature>
<feature type="compositionally biased region" description="Basic and acidic residues" evidence="1">
    <location>
        <begin position="748"/>
        <end position="767"/>
    </location>
</feature>
<feature type="region of interest" description="Disordered" evidence="1">
    <location>
        <begin position="319"/>
        <end position="425"/>
    </location>
</feature>
<feature type="compositionally biased region" description="Low complexity" evidence="1">
    <location>
        <begin position="736"/>
        <end position="745"/>
    </location>
</feature>
<feature type="region of interest" description="Disordered" evidence="1">
    <location>
        <begin position="809"/>
        <end position="868"/>
    </location>
</feature>
<feature type="compositionally biased region" description="Low complexity" evidence="1">
    <location>
        <begin position="1172"/>
        <end position="1182"/>
    </location>
</feature>
<gene>
    <name evidence="2" type="ORF">HJ536_01940</name>
</gene>
<dbReference type="RefSeq" id="WP_177156473.1">
    <property type="nucleotide sequence ID" value="NZ_JABCJE010000001.1"/>
</dbReference>
<feature type="region of interest" description="Disordered" evidence="1">
    <location>
        <begin position="515"/>
        <end position="576"/>
    </location>
</feature>
<feature type="compositionally biased region" description="Low complexity" evidence="1">
    <location>
        <begin position="172"/>
        <end position="193"/>
    </location>
</feature>
<feature type="region of interest" description="Disordered" evidence="1">
    <location>
        <begin position="692"/>
        <end position="792"/>
    </location>
</feature>
<sequence length="1271" mass="134056">MTSAKSDSADGKSGGGRKIKPVRKILDKMRGVDPMSGAEALADVYEEEKDAARRNLLMQARLKLLQDALKGEQEPPKPKKKKTPKPKPEPALEAEPLPEPEPAPPPAPKKVPKLDMLDLSDPSVFDVFGALDADDDEDEAPAPAAKPAPAEEEAPDPFAMLADIGDSQSASDDPFAAFDDADDPFAAFDATTPPKAPAPAPAAAKPAMDDDPFAAFGELLDDVDKPGPAAMDDDPFAAFADEDDPFAPFEADAAPFESPKEESEQEDPFAAVADDDPFAAFDEAAAEPEQEEIPVAESLANPEEDPFAALADLTGDTAVNVEGDEDPFTPYAQEDAAVRPTSSALEAFAASGMAALSDDPEEKAPEKASSPEDTVGEVDPFAAFTDGDDPFAAFDGPDEDAETKALAENNVEPRSAELSEEAPALEPNADPFAALVDEDDPFAPFEAEAAPTEVAKEESKQEDPFAAFSDHDPFAAFDDPEAEPEPEEITVEESLANPEEDPFAALADLTGDTAVNVEGDEDPFAPYAQEDTPVRPASSALEAFAASGMAALSDDPEEKAPEEASSPEDTVGEVDPLAAFADEDDPFAPFEAEAAPAEVAKVEPEQEDPFAAFSDGDPFAAFEEPEAEPKPEEITVEESLTNPEEDPFAALADLTGDTAVNVEGDEDPFAPYAQEDAAVRRTSSALEAFAASGMAALSDDPEEKAPEEASSPEDTVGEVDPLAAFADDDADEDDPFAPFEAEAAPTEVAKEESKQEDPFAAFSDHDPFAAFDDPEAEPEPEEITVEESLANPEEDPFAALADLTGDTAVNVEGDEDPFAPYAQEDTPVRPASSALEAFAASGMAALSDDPEEKAPEEASSPEDTVGEVDPLAAFADEDDPFAPFEAEAAPAEVAKVEPEQEDPFAAFSDGDPFAAFEEPEAEPKPEEITVEESLTNPEEDPFAALADLTGDTAVNVEGDEDPFAPYAQEDAAVRRTSSALEAFAASGMTALSENAGETAPEESSSPEDTVGEVDPLAAFTEDEGDPFAAFDDPEADTEPDAAVAEAENEESLANPEEDPFAALAHLTGDTAVNVEGDEDPFAPFAQEDAAVRRTSSALETFAATGMAALSDDLEEKAPEEASSPEDTVGEVDPFAAFTEDDPFAPFEEEEHTSEVMDQDPTPFTAPVKDAEASSPAPKAAPQELTRLEMLLLKKLATGKKIPDAISRDALRDIRVHGPAPEPEPEPLAPEAEAETGVEAADDTQPEPKVQEAPAPYKDKSADYWNYDIFDD</sequence>
<dbReference type="EMBL" id="JABCJE010000001">
    <property type="protein sequence ID" value="NVO22106.1"/>
    <property type="molecule type" value="Genomic_DNA"/>
</dbReference>
<feature type="compositionally biased region" description="Acidic residues" evidence="1">
    <location>
        <begin position="772"/>
        <end position="785"/>
    </location>
</feature>
<dbReference type="AlphaFoldDB" id="A0A850PZ49"/>
<comment type="caution">
    <text evidence="2">The sequence shown here is derived from an EMBL/GenBank/DDBJ whole genome shotgun (WGS) entry which is preliminary data.</text>
</comment>
<organism evidence="2 3">
    <name type="scientific">Donghicola mangrovi</name>
    <dbReference type="NCBI Taxonomy" id="2729614"/>
    <lineage>
        <taxon>Bacteria</taxon>
        <taxon>Pseudomonadati</taxon>
        <taxon>Pseudomonadota</taxon>
        <taxon>Alphaproteobacteria</taxon>
        <taxon>Rhodobacterales</taxon>
        <taxon>Roseobacteraceae</taxon>
        <taxon>Donghicola</taxon>
    </lineage>
</organism>
<feature type="compositionally biased region" description="Acidic residues" evidence="1">
    <location>
        <begin position="1231"/>
        <end position="1244"/>
    </location>
</feature>
<feature type="compositionally biased region" description="Acidic residues" evidence="1">
    <location>
        <begin position="231"/>
        <end position="245"/>
    </location>
</feature>
<feature type="region of interest" description="Disordered" evidence="1">
    <location>
        <begin position="990"/>
        <end position="1055"/>
    </location>
</feature>
<evidence type="ECO:0000256" key="1">
    <source>
        <dbReference type="SAM" id="MobiDB-lite"/>
    </source>
</evidence>
<feature type="region of interest" description="Disordered" evidence="1">
    <location>
        <begin position="67"/>
        <end position="271"/>
    </location>
</feature>
<protein>
    <submittedName>
        <fullName evidence="2">Uncharacterized protein</fullName>
    </submittedName>
</protein>
<feature type="region of interest" description="Disordered" evidence="1">
    <location>
        <begin position="469"/>
        <end position="498"/>
    </location>
</feature>
<proteinExistence type="predicted"/>
<feature type="region of interest" description="Disordered" evidence="1">
    <location>
        <begin position="609"/>
        <end position="643"/>
    </location>
</feature>
<name>A0A850PZ49_9RHOB</name>
<feature type="region of interest" description="Disordered" evidence="1">
    <location>
        <begin position="903"/>
        <end position="937"/>
    </location>
</feature>
<feature type="compositionally biased region" description="Acidic residues" evidence="1">
    <location>
        <begin position="1138"/>
        <end position="1151"/>
    </location>
</feature>
<feature type="region of interest" description="Disordered" evidence="1">
    <location>
        <begin position="1109"/>
        <end position="1182"/>
    </location>
</feature>
<accession>A0A850PZ49</accession>
<feature type="compositionally biased region" description="Acidic residues" evidence="1">
    <location>
        <begin position="478"/>
        <end position="491"/>
    </location>
</feature>